<keyword evidence="1" id="KW-0812">Transmembrane</keyword>
<sequence>MPREAPVIKAYFIFFVIFSNLYKAPLKCHKQQVKKKVFLYIFNLFANVYKKTEKTENILAFFDVKTTFITASITLTYITKKEVYILPLSLYSSSRYAKTKVNIYTLFML</sequence>
<dbReference type="STRING" id="419005.HMPREF1860_01121"/>
<name>A0A134BDS1_9BACT</name>
<dbReference type="Proteomes" id="UP000070531">
    <property type="component" value="Unassembled WGS sequence"/>
</dbReference>
<evidence type="ECO:0000313" key="3">
    <source>
        <dbReference type="Proteomes" id="UP000070531"/>
    </source>
</evidence>
<gene>
    <name evidence="2" type="ORF">HMPREF1860_01121</name>
</gene>
<comment type="caution">
    <text evidence="2">The sequence shown here is derived from an EMBL/GenBank/DDBJ whole genome shotgun (WGS) entry which is preliminary data.</text>
</comment>
<dbReference type="AlphaFoldDB" id="A0A134BDS1"/>
<reference evidence="2 3" key="1">
    <citation type="submission" date="2016-01" db="EMBL/GenBank/DDBJ databases">
        <authorList>
            <person name="Oliw E.H."/>
        </authorList>
    </citation>
    <scope>NUCLEOTIDE SEQUENCE [LARGE SCALE GENOMIC DNA]</scope>
    <source>
        <strain evidence="2 3">DNF00307</strain>
    </source>
</reference>
<protein>
    <submittedName>
        <fullName evidence="2">Uncharacterized protein</fullName>
    </submittedName>
</protein>
<evidence type="ECO:0000313" key="2">
    <source>
        <dbReference type="EMBL" id="KXB78078.1"/>
    </source>
</evidence>
<proteinExistence type="predicted"/>
<accession>A0A134BDS1</accession>
<keyword evidence="1" id="KW-1133">Transmembrane helix</keyword>
<evidence type="ECO:0000256" key="1">
    <source>
        <dbReference type="SAM" id="Phobius"/>
    </source>
</evidence>
<dbReference type="EMBL" id="LSDL01000050">
    <property type="protein sequence ID" value="KXB78078.1"/>
    <property type="molecule type" value="Genomic_DNA"/>
</dbReference>
<feature type="transmembrane region" description="Helical" evidence="1">
    <location>
        <begin position="6"/>
        <end position="26"/>
    </location>
</feature>
<keyword evidence="1" id="KW-0472">Membrane</keyword>
<organism evidence="2">
    <name type="scientific">Prevotella amnii</name>
    <dbReference type="NCBI Taxonomy" id="419005"/>
    <lineage>
        <taxon>Bacteria</taxon>
        <taxon>Pseudomonadati</taxon>
        <taxon>Bacteroidota</taxon>
        <taxon>Bacteroidia</taxon>
        <taxon>Bacteroidales</taxon>
        <taxon>Prevotellaceae</taxon>
        <taxon>Prevotella</taxon>
    </lineage>
</organism>